<protein>
    <submittedName>
        <fullName evidence="2">Alginate export family protein</fullName>
    </submittedName>
</protein>
<evidence type="ECO:0000313" key="3">
    <source>
        <dbReference type="Proteomes" id="UP001234811"/>
    </source>
</evidence>
<dbReference type="RefSeq" id="WP_309213035.1">
    <property type="nucleotide sequence ID" value="NZ_JAVIPQ010000217.1"/>
</dbReference>
<gene>
    <name evidence="2" type="ORF">RF091_14340</name>
</gene>
<name>A0ABD5BJ45_SERMA</name>
<evidence type="ECO:0000313" key="2">
    <source>
        <dbReference type="EMBL" id="MDQ9556687.1"/>
    </source>
</evidence>
<dbReference type="AlphaFoldDB" id="A0ABD5BJ45"/>
<evidence type="ECO:0000259" key="1">
    <source>
        <dbReference type="Pfam" id="PF13372"/>
    </source>
</evidence>
<sequence length="115" mass="13101">DGQLNTFNAMYPKLPYLTENGLVAPANLIAIHPSVTITPWQTLAIDFSWDALWRQRREDAFYLGPMRPVKGSAQGSRFIGNQYQVETIWTPRSDLQFKVAYVYFDVGHSLQQHAG</sequence>
<reference evidence="2 3" key="1">
    <citation type="submission" date="2023-07" db="EMBL/GenBank/DDBJ databases">
        <title>Pathogens genome sequencing project 196.</title>
        <authorList>
            <person name="Cao X."/>
        </authorList>
    </citation>
    <scope>NUCLEOTIDE SEQUENCE [LARGE SCALE GENOMIC DNA]</scope>
    <source>
        <strain evidence="2 3">SM41</strain>
    </source>
</reference>
<comment type="caution">
    <text evidence="2">The sequence shown here is derived from an EMBL/GenBank/DDBJ whole genome shotgun (WGS) entry which is preliminary data.</text>
</comment>
<dbReference type="Proteomes" id="UP001234811">
    <property type="component" value="Unassembled WGS sequence"/>
</dbReference>
<dbReference type="Pfam" id="PF13372">
    <property type="entry name" value="Alginate_exp"/>
    <property type="match status" value="1"/>
</dbReference>
<dbReference type="EMBL" id="JAVIPQ010000217">
    <property type="protein sequence ID" value="MDQ9556687.1"/>
    <property type="molecule type" value="Genomic_DNA"/>
</dbReference>
<proteinExistence type="predicted"/>
<feature type="non-terminal residue" evidence="2">
    <location>
        <position position="115"/>
    </location>
</feature>
<accession>A0ABD5BJ45</accession>
<feature type="non-terminal residue" evidence="2">
    <location>
        <position position="1"/>
    </location>
</feature>
<dbReference type="InterPro" id="IPR025388">
    <property type="entry name" value="Alginate_export_dom"/>
</dbReference>
<feature type="domain" description="Alginate export" evidence="1">
    <location>
        <begin position="1"/>
        <end position="113"/>
    </location>
</feature>
<organism evidence="2 3">
    <name type="scientific">Serratia marcescens</name>
    <dbReference type="NCBI Taxonomy" id="615"/>
    <lineage>
        <taxon>Bacteria</taxon>
        <taxon>Pseudomonadati</taxon>
        <taxon>Pseudomonadota</taxon>
        <taxon>Gammaproteobacteria</taxon>
        <taxon>Enterobacterales</taxon>
        <taxon>Yersiniaceae</taxon>
        <taxon>Serratia</taxon>
    </lineage>
</organism>